<dbReference type="Pfam" id="PF25789">
    <property type="entry name" value="TPR_NAA35"/>
    <property type="match status" value="1"/>
</dbReference>
<dbReference type="GO" id="GO:0031417">
    <property type="term" value="C:NatC complex"/>
    <property type="evidence" value="ECO:0007669"/>
    <property type="project" value="InterPro"/>
</dbReference>
<comment type="subcellular location">
    <subcellularLocation>
        <location evidence="1">Cytoplasm</location>
    </subcellularLocation>
</comment>
<evidence type="ECO:0000259" key="5">
    <source>
        <dbReference type="Pfam" id="PF04112"/>
    </source>
</evidence>
<dbReference type="InterPro" id="IPR057983">
    <property type="entry name" value="NAA35-like_N"/>
</dbReference>
<evidence type="ECO:0000256" key="4">
    <source>
        <dbReference type="SAM" id="MobiDB-lite"/>
    </source>
</evidence>
<organism evidence="7 8">
    <name type="scientific">Thraustotheca clavata</name>
    <dbReference type="NCBI Taxonomy" id="74557"/>
    <lineage>
        <taxon>Eukaryota</taxon>
        <taxon>Sar</taxon>
        <taxon>Stramenopiles</taxon>
        <taxon>Oomycota</taxon>
        <taxon>Saprolegniomycetes</taxon>
        <taxon>Saprolegniales</taxon>
        <taxon>Achlyaceae</taxon>
        <taxon>Thraustotheca</taxon>
    </lineage>
</organism>
<dbReference type="PANTHER" id="PTHR21373:SF0">
    <property type="entry name" value="N-ALPHA-ACETYLTRANSFERASE 35, NATC AUXILIARY SUBUNIT"/>
    <property type="match status" value="1"/>
</dbReference>
<dbReference type="STRING" id="74557.A0A1V9ZQB6"/>
<keyword evidence="8" id="KW-1185">Reference proteome</keyword>
<evidence type="ECO:0000256" key="1">
    <source>
        <dbReference type="ARBA" id="ARBA00004496"/>
    </source>
</evidence>
<evidence type="ECO:0000313" key="7">
    <source>
        <dbReference type="EMBL" id="OQS00218.1"/>
    </source>
</evidence>
<gene>
    <name evidence="7" type="ORF">THRCLA_06130</name>
</gene>
<evidence type="ECO:0000256" key="3">
    <source>
        <dbReference type="ARBA" id="ARBA00022490"/>
    </source>
</evidence>
<evidence type="ECO:0000313" key="8">
    <source>
        <dbReference type="Proteomes" id="UP000243217"/>
    </source>
</evidence>
<dbReference type="Proteomes" id="UP000243217">
    <property type="component" value="Unassembled WGS sequence"/>
</dbReference>
<dbReference type="InterPro" id="IPR057982">
    <property type="entry name" value="TPR_NAA35"/>
</dbReference>
<comment type="caution">
    <text evidence="7">The sequence shown here is derived from an EMBL/GenBank/DDBJ whole genome shotgun (WGS) entry which is preliminary data.</text>
</comment>
<dbReference type="Pfam" id="PF04112">
    <property type="entry name" value="Mak10"/>
    <property type="match status" value="1"/>
</dbReference>
<feature type="domain" description="NAA35-like N-terminal" evidence="5">
    <location>
        <begin position="8"/>
        <end position="104"/>
    </location>
</feature>
<protein>
    <submittedName>
        <fullName evidence="7">Uncharacterized protein</fullName>
    </submittedName>
</protein>
<keyword evidence="3" id="KW-0963">Cytoplasm</keyword>
<dbReference type="AlphaFoldDB" id="A0A1V9ZQB6"/>
<dbReference type="PANTHER" id="PTHR21373">
    <property type="entry name" value="GLUCOSE REPRESSIBLE PROTEIN MAK10"/>
    <property type="match status" value="1"/>
</dbReference>
<name>A0A1V9ZQB6_9STRA</name>
<accession>A0A1V9ZQB6</accession>
<evidence type="ECO:0000256" key="2">
    <source>
        <dbReference type="ARBA" id="ARBA00006289"/>
    </source>
</evidence>
<dbReference type="EMBL" id="JNBS01001736">
    <property type="protein sequence ID" value="OQS00218.1"/>
    <property type="molecule type" value="Genomic_DNA"/>
</dbReference>
<feature type="non-terminal residue" evidence="7">
    <location>
        <position position="1"/>
    </location>
</feature>
<comment type="similarity">
    <text evidence="2">Belongs to the MAK10 family.</text>
</comment>
<dbReference type="InterPro" id="IPR007244">
    <property type="entry name" value="Naa35_N"/>
</dbReference>
<reference evidence="7 8" key="1">
    <citation type="journal article" date="2014" name="Genome Biol. Evol.">
        <title>The secreted proteins of Achlya hypogyna and Thraustotheca clavata identify the ancestral oomycete secretome and reveal gene acquisitions by horizontal gene transfer.</title>
        <authorList>
            <person name="Misner I."/>
            <person name="Blouin N."/>
            <person name="Leonard G."/>
            <person name="Richards T.A."/>
            <person name="Lane C.E."/>
        </authorList>
    </citation>
    <scope>NUCLEOTIDE SEQUENCE [LARGE SCALE GENOMIC DNA]</scope>
    <source>
        <strain evidence="7 8">ATCC 34112</strain>
    </source>
</reference>
<feature type="compositionally biased region" description="Basic residues" evidence="4">
    <location>
        <begin position="471"/>
        <end position="483"/>
    </location>
</feature>
<evidence type="ECO:0000259" key="6">
    <source>
        <dbReference type="Pfam" id="PF25789"/>
    </source>
</evidence>
<feature type="domain" description="NAA35-like TPR repeats" evidence="6">
    <location>
        <begin position="267"/>
        <end position="662"/>
    </location>
</feature>
<sequence length="668" mass="75968">LIPLTFSSAQSVLATIDRIEQCEYAWRNGQAMEQSLLTCLYMHPIVSNAILELDVDQMTMAVGKSKEDSLLCIFRAYLLLTIKACSVQRNAIIRADIYEEEDFCHAGGEFEPIDDSLVFAWLQLAEQRLDLLLQKKSKKKSLSVEPLHPIHGHDFARLLSTRIQYKKCFYFALASLGTAESPDLERATMFLDTALTHLTSLSTESLEAASECFNPEAYIGFDNHIGRVLASTAPPRAAKLVPFSVVIANNTTLCKHLRMGTAPEIFRSMDDLKGFLRHMSTLQPNILVRSYILLFLYIDKKMYGQYNFMEWLGDSMVMAGVPSVLLSTQEGMQFSSRCIEAIYESLKLHMHNRPRQRSRLELMLQDWVILEVEAASIDDRFVTEMGIPKANYPRYFTAWALEQTLGLMQQYLMLGYELDLYASSEYGTIYCYLDFLIGTRIHNLTNAWSFVEKLQTMTRPEPPKQTPPAPTKKHGKKGGKGHKKETSTPQEPVDPIKEKYALDIAILEVYRSLVRANFQYVVGLQLDGFLPADKPVYGSPEIRYEHRFQPFQKLQYPQPLTYAEMTKSCDFSKYDVAVVYRSAEECFKQARGHIEQVLSKPNLPERLVSELKALMKVCVSNGVALAQLEKEKGLSLRSLSLTNDKKVSVDIGYAVHPQYPTINVNKRN</sequence>
<proteinExistence type="inferred from homology"/>
<feature type="region of interest" description="Disordered" evidence="4">
    <location>
        <begin position="458"/>
        <end position="492"/>
    </location>
</feature>
<dbReference type="OrthoDB" id="269405at2759"/>